<keyword evidence="3" id="KW-1185">Reference proteome</keyword>
<sequence>MIPNRFSLLAPALLCIALAACKTHAPDPAPGATFVLVRHAEKATDDPRDPVLTPDGMARAQRLAESLRDTSLSAVYATAYRRTQQTAAPTAQSHGLAVTTYDAKQPASEFAALLRQRYPDGGVLVVGHSNTVPDIASALCGCAVEAMPDTEYDRTITVRIAADGSAVMERSRQN</sequence>
<dbReference type="EMBL" id="JAVDVY010000004">
    <property type="protein sequence ID" value="MDR7136346.1"/>
    <property type="molecule type" value="Genomic_DNA"/>
</dbReference>
<dbReference type="SUPFAM" id="SSF53254">
    <property type="entry name" value="Phosphoglycerate mutase-like"/>
    <property type="match status" value="1"/>
</dbReference>
<dbReference type="Proteomes" id="UP001251524">
    <property type="component" value="Unassembled WGS sequence"/>
</dbReference>
<dbReference type="PROSITE" id="PS51257">
    <property type="entry name" value="PROKAR_LIPOPROTEIN"/>
    <property type="match status" value="1"/>
</dbReference>
<evidence type="ECO:0000313" key="3">
    <source>
        <dbReference type="Proteomes" id="UP001251524"/>
    </source>
</evidence>
<keyword evidence="1" id="KW-0732">Signal</keyword>
<dbReference type="Pfam" id="PF00300">
    <property type="entry name" value="His_Phos_1"/>
    <property type="match status" value="1"/>
</dbReference>
<gene>
    <name evidence="2" type="ORF">J2X06_003572</name>
</gene>
<dbReference type="CDD" id="cd07067">
    <property type="entry name" value="HP_PGM_like"/>
    <property type="match status" value="1"/>
</dbReference>
<dbReference type="InterPro" id="IPR013078">
    <property type="entry name" value="His_Pase_superF_clade-1"/>
</dbReference>
<proteinExistence type="predicted"/>
<comment type="caution">
    <text evidence="2">The sequence shown here is derived from an EMBL/GenBank/DDBJ whole genome shotgun (WGS) entry which is preliminary data.</text>
</comment>
<dbReference type="SMART" id="SM00855">
    <property type="entry name" value="PGAM"/>
    <property type="match status" value="1"/>
</dbReference>
<dbReference type="RefSeq" id="WP_310064699.1">
    <property type="nucleotide sequence ID" value="NZ_JAVDVY010000004.1"/>
</dbReference>
<name>A0ABU1WFH8_9GAMM</name>
<protein>
    <submittedName>
        <fullName evidence="2">Broad specificity phosphatase PhoE</fullName>
    </submittedName>
</protein>
<organism evidence="2 3">
    <name type="scientific">Lysobacter niastensis</name>
    <dbReference type="NCBI Taxonomy" id="380629"/>
    <lineage>
        <taxon>Bacteria</taxon>
        <taxon>Pseudomonadati</taxon>
        <taxon>Pseudomonadota</taxon>
        <taxon>Gammaproteobacteria</taxon>
        <taxon>Lysobacterales</taxon>
        <taxon>Lysobacteraceae</taxon>
        <taxon>Lysobacter</taxon>
    </lineage>
</organism>
<evidence type="ECO:0000313" key="2">
    <source>
        <dbReference type="EMBL" id="MDR7136346.1"/>
    </source>
</evidence>
<evidence type="ECO:0000256" key="1">
    <source>
        <dbReference type="SAM" id="SignalP"/>
    </source>
</evidence>
<feature type="chain" id="PRO_5046745927" evidence="1">
    <location>
        <begin position="26"/>
        <end position="174"/>
    </location>
</feature>
<accession>A0ABU1WFH8</accession>
<dbReference type="InterPro" id="IPR029033">
    <property type="entry name" value="His_PPase_superfam"/>
</dbReference>
<reference evidence="2 3" key="1">
    <citation type="submission" date="2023-07" db="EMBL/GenBank/DDBJ databases">
        <title>Sorghum-associated microbial communities from plants grown in Nebraska, USA.</title>
        <authorList>
            <person name="Schachtman D."/>
        </authorList>
    </citation>
    <scope>NUCLEOTIDE SEQUENCE [LARGE SCALE GENOMIC DNA]</scope>
    <source>
        <strain evidence="2 3">BE198</strain>
    </source>
</reference>
<dbReference type="Gene3D" id="3.40.50.1240">
    <property type="entry name" value="Phosphoglycerate mutase-like"/>
    <property type="match status" value="1"/>
</dbReference>
<feature type="signal peptide" evidence="1">
    <location>
        <begin position="1"/>
        <end position="25"/>
    </location>
</feature>